<dbReference type="Gene3D" id="2.30.30.940">
    <property type="match status" value="1"/>
</dbReference>
<proteinExistence type="predicted"/>
<dbReference type="PANTHER" id="PTHR43788:SF6">
    <property type="entry name" value="DNA HELICASE B"/>
    <property type="match status" value="1"/>
</dbReference>
<evidence type="ECO:0000256" key="2">
    <source>
        <dbReference type="ARBA" id="ARBA00022840"/>
    </source>
</evidence>
<evidence type="ECO:0000313" key="4">
    <source>
        <dbReference type="EMBL" id="QJG67227.1"/>
    </source>
</evidence>
<dbReference type="CDD" id="cd18809">
    <property type="entry name" value="SF1_C_RecD"/>
    <property type="match status" value="1"/>
</dbReference>
<evidence type="ECO:0000256" key="1">
    <source>
        <dbReference type="ARBA" id="ARBA00022741"/>
    </source>
</evidence>
<dbReference type="InterPro" id="IPR027417">
    <property type="entry name" value="P-loop_NTPase"/>
</dbReference>
<organism evidence="4 5">
    <name type="scientific">Mycoplasma phocoenae</name>
    <dbReference type="NCBI Taxonomy" id="754517"/>
    <lineage>
        <taxon>Bacteria</taxon>
        <taxon>Bacillati</taxon>
        <taxon>Mycoplasmatota</taxon>
        <taxon>Mollicutes</taxon>
        <taxon>Mycoplasmataceae</taxon>
        <taxon>Mycoplasma</taxon>
    </lineage>
</organism>
<dbReference type="EMBL" id="CP051481">
    <property type="protein sequence ID" value="QJG67227.1"/>
    <property type="molecule type" value="Genomic_DNA"/>
</dbReference>
<dbReference type="InterPro" id="IPR003593">
    <property type="entry name" value="AAA+_ATPase"/>
</dbReference>
<keyword evidence="5" id="KW-1185">Reference proteome</keyword>
<dbReference type="Gene3D" id="3.40.50.300">
    <property type="entry name" value="P-loop containing nucleotide triphosphate hydrolases"/>
    <property type="match status" value="2"/>
</dbReference>
<dbReference type="Pfam" id="PF13538">
    <property type="entry name" value="UvrD_C_2"/>
    <property type="match status" value="1"/>
</dbReference>
<evidence type="ECO:0000313" key="5">
    <source>
        <dbReference type="Proteomes" id="UP000501060"/>
    </source>
</evidence>
<dbReference type="Pfam" id="PF18335">
    <property type="entry name" value="SH3_13"/>
    <property type="match status" value="1"/>
</dbReference>
<keyword evidence="2" id="KW-0067">ATP-binding</keyword>
<feature type="domain" description="AAA+ ATPase" evidence="3">
    <location>
        <begin position="338"/>
        <end position="456"/>
    </location>
</feature>
<evidence type="ECO:0000259" key="3">
    <source>
        <dbReference type="SMART" id="SM00382"/>
    </source>
</evidence>
<dbReference type="RefSeq" id="WP_169605276.1">
    <property type="nucleotide sequence ID" value="NZ_CP051481.1"/>
</dbReference>
<dbReference type="AlphaFoldDB" id="A0A858U705"/>
<dbReference type="KEGG" id="mphe:HGG69_02845"/>
<keyword evidence="1" id="KW-0547">Nucleotide-binding</keyword>
<dbReference type="GO" id="GO:0003678">
    <property type="term" value="F:DNA helicase activity"/>
    <property type="evidence" value="ECO:0007669"/>
    <property type="project" value="UniProtKB-ARBA"/>
</dbReference>
<dbReference type="InterPro" id="IPR050534">
    <property type="entry name" value="Coronavir_polyprotein_1ab"/>
</dbReference>
<protein>
    <submittedName>
        <fullName evidence="4">AAA family ATPase</fullName>
    </submittedName>
</protein>
<reference evidence="4 5" key="1">
    <citation type="submission" date="2020-04" db="EMBL/GenBank/DDBJ databases">
        <title>Novel Mycoplasma species detected in Phocoena phocoena (harbor porpoise) from the USA.</title>
        <authorList>
            <person name="Volokhov D.V."/>
        </authorList>
    </citation>
    <scope>NUCLEOTIDE SEQUENCE [LARGE SCALE GENOMIC DNA]</scope>
    <source>
        <strain evidence="4 5">Phocoena C-264-GEN</strain>
    </source>
</reference>
<dbReference type="InterPro" id="IPR041451">
    <property type="entry name" value="RecD2_SH13"/>
</dbReference>
<accession>A0A858U705</accession>
<dbReference type="Pfam" id="PF13245">
    <property type="entry name" value="AAA_19"/>
    <property type="match status" value="1"/>
</dbReference>
<gene>
    <name evidence="4" type="ORF">HGG69_02845</name>
</gene>
<dbReference type="SMART" id="SM00382">
    <property type="entry name" value="AAA"/>
    <property type="match status" value="1"/>
</dbReference>
<sequence>MANIVKGKFDKQIFVSNDGSFRLNSFRVVEVKEKDDDFEMSRYKTITLRTEYINFDFTQMYVLELLPIKNSKYKSTYIIKSMEESNDIDYSHIIKFLSSTRYKGLGEKTVQKLLDQHGADILEKIKSKQITNEDLNIKEDVYNLLLLDLIEDQEKQRLKLFLFECNLSEYFFKKVISFCSAETFFEKYMHEPWSLFYVLENITYTDILKIASHKAVDKVNTQEADQALIYSILDEHLNSSGNTRCLINTLKTVLMAKKPNMFKDGDLYFKTCLRNMNELKIIKIQKPALITTTKMFNYEILIMSKIKTVENKKITTPRIVKNDLLDPVQKYAVEQSLSKPLTIITGAPGTGKTLVTNEIIKLLRKDYYEDDIVVVTPTGRATINLNKNSLVNASTIHSLLRYDTETGEIGIKEESLKVKVLIIDEFSMVPTPLFATLLSRISSSTLQKIILVGDKDQLPAIGPGYLLNDFIENNIFKTIFLEKNYRQNESQGIIDDARMINEMQMPEFTHESSQFKNVPESKEEFAIDILNKVKELADSGYTKEQIAVLSPMYHYPTGINNLNVLLQNEWVSRENSIGYEINEERKVYINDKVMHTENDVKKDIFNGEIGYVQRIGLENGTSGKINSITVLYDGEKTVNYTLSEFTRKTMLAYCTSVHKYQGSESDIVLTVLFSEAKQLLSKKLIYTAITRAKKLSIIYGDENVLWTGINNDDDSKRSTSIKYLWDSMDKGEKWN</sequence>
<dbReference type="GO" id="GO:0005524">
    <property type="term" value="F:ATP binding"/>
    <property type="evidence" value="ECO:0007669"/>
    <property type="project" value="UniProtKB-KW"/>
</dbReference>
<name>A0A858U705_9MOLU</name>
<dbReference type="CDD" id="cd17933">
    <property type="entry name" value="DEXSc_RecD-like"/>
    <property type="match status" value="1"/>
</dbReference>
<dbReference type="SUPFAM" id="SSF52540">
    <property type="entry name" value="P-loop containing nucleoside triphosphate hydrolases"/>
    <property type="match status" value="2"/>
</dbReference>
<dbReference type="InterPro" id="IPR027785">
    <property type="entry name" value="UvrD-like_helicase_C"/>
</dbReference>
<dbReference type="PANTHER" id="PTHR43788">
    <property type="entry name" value="DNA2/NAM7 HELICASE FAMILY MEMBER"/>
    <property type="match status" value="1"/>
</dbReference>
<dbReference type="Proteomes" id="UP000501060">
    <property type="component" value="Chromosome"/>
</dbReference>